<feature type="domain" description="ABC transmembrane type-1" evidence="10">
    <location>
        <begin position="53"/>
        <end position="332"/>
    </location>
</feature>
<dbReference type="PROSITE" id="PS00211">
    <property type="entry name" value="ABC_TRANSPORTER_1"/>
    <property type="match status" value="1"/>
</dbReference>
<dbReference type="Proteomes" id="UP000242560">
    <property type="component" value="Unassembled WGS sequence"/>
</dbReference>
<protein>
    <submittedName>
        <fullName evidence="11">ABC-type multidrug transport system, ATPase and permease component</fullName>
    </submittedName>
</protein>
<sequence length="608" mass="69479">MLSTINSQPSIVHSFPKLFRIFAENYVQMKKQSTWEIIKRLFVIGMKFRSWFLLTLAISIVLSVISTYRPYLTMLIVDTDIIQLRDKGLMMKHIYILIALVFGETILNFFLVYFSNFISQNVIRDIRERLYHKLIYFRTSFFDKTAIGQLVTRAVGDVETIATVYTDGFLMVFGDILRIVFVLIMMFQVDVHLSYISLVILPLMVVITRFFQKRLKKAFGDERTWTANQNSFVQERLSGMSIVQVFNREEAEFKKFDGINITLKGALLKTVFIFSLFFPVVELISSLFIGFILLYGGFITIKAGAVIAFIQYISMLIRPLRQIADRFNNIQRGIVGAERVLGVMDEDFAMPNTGTIAKSHFEGKIEFRDVHFSYDEKQEVLKGISFKVNPGETVAIVGATGAGKSTIISLITRLYDVNSGQICLDDVDLKKYELYNLRSHIGVVLQDVFLFHGSIYENLAFGDESVTLEKIKKVAKDIEVDEFIESLPGGYDYVVRERGSSISLGQRQLLSFLRAYLSDPKILILDEATSSIDHESEKLIQRATEKITKNRTSIIIAHRLSTIENADKIIVMDQGKIVEEGKHDELLAQNGYYSTLYRAQLKVEVEAE</sequence>
<feature type="domain" description="ABC transporter" evidence="9">
    <location>
        <begin position="365"/>
        <end position="599"/>
    </location>
</feature>
<evidence type="ECO:0000256" key="2">
    <source>
        <dbReference type="ARBA" id="ARBA00022448"/>
    </source>
</evidence>
<keyword evidence="7 8" id="KW-0472">Membrane</keyword>
<dbReference type="GO" id="GO:0005886">
    <property type="term" value="C:plasma membrane"/>
    <property type="evidence" value="ECO:0007669"/>
    <property type="project" value="UniProtKB-SubCell"/>
</dbReference>
<feature type="transmembrane region" description="Helical" evidence="8">
    <location>
        <begin position="299"/>
        <end position="317"/>
    </location>
</feature>
<dbReference type="Pfam" id="PF00664">
    <property type="entry name" value="ABC_membrane"/>
    <property type="match status" value="1"/>
</dbReference>
<name>A0A1I3N4U8_9FLAO</name>
<evidence type="ECO:0000256" key="4">
    <source>
        <dbReference type="ARBA" id="ARBA00022741"/>
    </source>
</evidence>
<dbReference type="SMART" id="SM00382">
    <property type="entry name" value="AAA"/>
    <property type="match status" value="1"/>
</dbReference>
<evidence type="ECO:0000256" key="1">
    <source>
        <dbReference type="ARBA" id="ARBA00004651"/>
    </source>
</evidence>
<dbReference type="Gene3D" id="1.20.1560.10">
    <property type="entry name" value="ABC transporter type 1, transmembrane domain"/>
    <property type="match status" value="1"/>
</dbReference>
<keyword evidence="2" id="KW-0813">Transport</keyword>
<evidence type="ECO:0000256" key="7">
    <source>
        <dbReference type="ARBA" id="ARBA00023136"/>
    </source>
</evidence>
<dbReference type="PROSITE" id="PS50893">
    <property type="entry name" value="ABC_TRANSPORTER_2"/>
    <property type="match status" value="1"/>
</dbReference>
<dbReference type="PANTHER" id="PTHR43394:SF1">
    <property type="entry name" value="ATP-BINDING CASSETTE SUB-FAMILY B MEMBER 10, MITOCHONDRIAL"/>
    <property type="match status" value="1"/>
</dbReference>
<dbReference type="InterPro" id="IPR027417">
    <property type="entry name" value="P-loop_NTPase"/>
</dbReference>
<evidence type="ECO:0000313" key="11">
    <source>
        <dbReference type="EMBL" id="SFJ04333.1"/>
    </source>
</evidence>
<dbReference type="InterPro" id="IPR017871">
    <property type="entry name" value="ABC_transporter-like_CS"/>
</dbReference>
<feature type="transmembrane region" description="Helical" evidence="8">
    <location>
        <begin position="193"/>
        <end position="211"/>
    </location>
</feature>
<feature type="transmembrane region" description="Helical" evidence="8">
    <location>
        <begin position="169"/>
        <end position="187"/>
    </location>
</feature>
<accession>A0A1I3N4U8</accession>
<evidence type="ECO:0000313" key="12">
    <source>
        <dbReference type="Proteomes" id="UP000242560"/>
    </source>
</evidence>
<keyword evidence="4" id="KW-0547">Nucleotide-binding</keyword>
<dbReference type="Pfam" id="PF00005">
    <property type="entry name" value="ABC_tran"/>
    <property type="match status" value="1"/>
</dbReference>
<dbReference type="InterPro" id="IPR011527">
    <property type="entry name" value="ABC1_TM_dom"/>
</dbReference>
<dbReference type="CDD" id="cd03254">
    <property type="entry name" value="ABCC_Glucan_exporter_like"/>
    <property type="match status" value="1"/>
</dbReference>
<proteinExistence type="predicted"/>
<dbReference type="PROSITE" id="PS50929">
    <property type="entry name" value="ABC_TM1F"/>
    <property type="match status" value="1"/>
</dbReference>
<evidence type="ECO:0000256" key="5">
    <source>
        <dbReference type="ARBA" id="ARBA00022840"/>
    </source>
</evidence>
<comment type="subcellular location">
    <subcellularLocation>
        <location evidence="1">Cell membrane</location>
        <topology evidence="1">Multi-pass membrane protein</topology>
    </subcellularLocation>
</comment>
<dbReference type="PANTHER" id="PTHR43394">
    <property type="entry name" value="ATP-DEPENDENT PERMEASE MDL1, MITOCHONDRIAL"/>
    <property type="match status" value="1"/>
</dbReference>
<keyword evidence="3 8" id="KW-0812">Transmembrane</keyword>
<dbReference type="GO" id="GO:0005524">
    <property type="term" value="F:ATP binding"/>
    <property type="evidence" value="ECO:0007669"/>
    <property type="project" value="UniProtKB-KW"/>
</dbReference>
<dbReference type="InterPro" id="IPR036640">
    <property type="entry name" value="ABC1_TM_sf"/>
</dbReference>
<dbReference type="GO" id="GO:0015421">
    <property type="term" value="F:ABC-type oligopeptide transporter activity"/>
    <property type="evidence" value="ECO:0007669"/>
    <property type="project" value="TreeGrafter"/>
</dbReference>
<dbReference type="SUPFAM" id="SSF52540">
    <property type="entry name" value="P-loop containing nucleoside triphosphate hydrolases"/>
    <property type="match status" value="1"/>
</dbReference>
<dbReference type="InterPro" id="IPR039421">
    <property type="entry name" value="Type_1_exporter"/>
</dbReference>
<evidence type="ECO:0000256" key="6">
    <source>
        <dbReference type="ARBA" id="ARBA00022989"/>
    </source>
</evidence>
<evidence type="ECO:0000256" key="8">
    <source>
        <dbReference type="SAM" id="Phobius"/>
    </source>
</evidence>
<dbReference type="CDD" id="cd18544">
    <property type="entry name" value="ABC_6TM_TmrA_like"/>
    <property type="match status" value="1"/>
</dbReference>
<gene>
    <name evidence="11" type="ORF">SAMN05421638_1990</name>
</gene>
<keyword evidence="5" id="KW-0067">ATP-binding</keyword>
<evidence type="ECO:0000259" key="9">
    <source>
        <dbReference type="PROSITE" id="PS50893"/>
    </source>
</evidence>
<feature type="transmembrane region" description="Helical" evidence="8">
    <location>
        <begin position="48"/>
        <end position="68"/>
    </location>
</feature>
<reference evidence="12" key="1">
    <citation type="submission" date="2016-10" db="EMBL/GenBank/DDBJ databases">
        <authorList>
            <person name="Varghese N."/>
            <person name="Submissions S."/>
        </authorList>
    </citation>
    <scope>NUCLEOTIDE SEQUENCE [LARGE SCALE GENOMIC DNA]</scope>
    <source>
        <strain evidence="12">DSM 22251</strain>
    </source>
</reference>
<keyword evidence="6 8" id="KW-1133">Transmembrane helix</keyword>
<dbReference type="GO" id="GO:0016887">
    <property type="term" value="F:ATP hydrolysis activity"/>
    <property type="evidence" value="ECO:0007669"/>
    <property type="project" value="InterPro"/>
</dbReference>
<organism evidence="11 12">
    <name type="scientific">Kaistella treverensis</name>
    <dbReference type="NCBI Taxonomy" id="631455"/>
    <lineage>
        <taxon>Bacteria</taxon>
        <taxon>Pseudomonadati</taxon>
        <taxon>Bacteroidota</taxon>
        <taxon>Flavobacteriia</taxon>
        <taxon>Flavobacteriales</taxon>
        <taxon>Weeksellaceae</taxon>
        <taxon>Chryseobacterium group</taxon>
        <taxon>Kaistella</taxon>
    </lineage>
</organism>
<dbReference type="Gene3D" id="3.40.50.300">
    <property type="entry name" value="P-loop containing nucleotide triphosphate hydrolases"/>
    <property type="match status" value="1"/>
</dbReference>
<dbReference type="FunFam" id="3.40.50.300:FF:000287">
    <property type="entry name" value="Multidrug ABC transporter ATP-binding protein"/>
    <property type="match status" value="1"/>
</dbReference>
<dbReference type="InterPro" id="IPR003593">
    <property type="entry name" value="AAA+_ATPase"/>
</dbReference>
<evidence type="ECO:0000259" key="10">
    <source>
        <dbReference type="PROSITE" id="PS50929"/>
    </source>
</evidence>
<evidence type="ECO:0000256" key="3">
    <source>
        <dbReference type="ARBA" id="ARBA00022692"/>
    </source>
</evidence>
<dbReference type="SUPFAM" id="SSF90123">
    <property type="entry name" value="ABC transporter transmembrane region"/>
    <property type="match status" value="1"/>
</dbReference>
<dbReference type="InterPro" id="IPR003439">
    <property type="entry name" value="ABC_transporter-like_ATP-bd"/>
</dbReference>
<dbReference type="EMBL" id="FORQ01000003">
    <property type="protein sequence ID" value="SFJ04333.1"/>
    <property type="molecule type" value="Genomic_DNA"/>
</dbReference>
<dbReference type="AlphaFoldDB" id="A0A1I3N4U8"/>
<keyword evidence="12" id="KW-1185">Reference proteome</keyword>
<feature type="transmembrane region" description="Helical" evidence="8">
    <location>
        <begin position="94"/>
        <end position="114"/>
    </location>
</feature>